<sequence length="520" mass="58529">MEADYLSSPLNRSDDWSIEGMESVVATVSGYHGSERFNLIKLISHAGASYVGAMSKSTTHLVCWKFEGKKYKLAKKFRTIIVNHQWVEDCIKQRKHLPERPYMLQSGQEIGPLLLEVPLVSKKHEVSERSYQGLDSENEEIDTECGGSKAAGWTDSFLLNENLLPKFGKSEDYSRKSKSKPSRRASKQEQRSGTRHCFQDPPLSGLIRIEYEESSSDSSIHSDHSVRSMRGKRKISKHEESSRHYLQSGREKSKISKGTSSSCFAKPPGKGRRLVKKSIVGNVLEPMLPDSDQDKPPILRIGETSGDKFCKNGGINEGSEDIEEIAERYFSASLGRFSQDGCSGFENLNGEVKNTKEVEHVNRLPTSMELSCVICWTEFSSTRGVLPCGHRFCYSCIQNWADHMVSMRKASTCPLCKASFVTITKVEDAATSDQKIYSQTIPCASSTMDIFILPDQDRASVQPSLVPACSECRSREPEDLLVRCHLCQFRCIHSYCLDPPLLPWTCIHCKDLQMLYNHNH</sequence>
<reference evidence="1 2" key="1">
    <citation type="journal article" date="2023" name="Science">
        <title>Complex scaffold remodeling in plant triterpene biosynthesis.</title>
        <authorList>
            <person name="De La Pena R."/>
            <person name="Hodgson H."/>
            <person name="Liu J.C."/>
            <person name="Stephenson M.J."/>
            <person name="Martin A.C."/>
            <person name="Owen C."/>
            <person name="Harkess A."/>
            <person name="Leebens-Mack J."/>
            <person name="Jimenez L.E."/>
            <person name="Osbourn A."/>
            <person name="Sattely E.S."/>
        </authorList>
    </citation>
    <scope>NUCLEOTIDE SEQUENCE [LARGE SCALE GENOMIC DNA]</scope>
    <source>
        <strain evidence="2">cv. JPN11</strain>
        <tissue evidence="1">Leaf</tissue>
    </source>
</reference>
<dbReference type="Proteomes" id="UP001164539">
    <property type="component" value="Chromosome 11"/>
</dbReference>
<gene>
    <name evidence="1" type="ORF">OWV82_020720</name>
</gene>
<accession>A0ACC1X754</accession>
<evidence type="ECO:0000313" key="2">
    <source>
        <dbReference type="Proteomes" id="UP001164539"/>
    </source>
</evidence>
<proteinExistence type="predicted"/>
<comment type="caution">
    <text evidence="1">The sequence shown here is derived from an EMBL/GenBank/DDBJ whole genome shotgun (WGS) entry which is preliminary data.</text>
</comment>
<keyword evidence="2" id="KW-1185">Reference proteome</keyword>
<protein>
    <submittedName>
        <fullName evidence="1">BRCT domain-containing protein</fullName>
    </submittedName>
</protein>
<evidence type="ECO:0000313" key="1">
    <source>
        <dbReference type="EMBL" id="KAJ4707162.1"/>
    </source>
</evidence>
<name>A0ACC1X754_MELAZ</name>
<organism evidence="1 2">
    <name type="scientific">Melia azedarach</name>
    <name type="common">Chinaberry tree</name>
    <dbReference type="NCBI Taxonomy" id="155640"/>
    <lineage>
        <taxon>Eukaryota</taxon>
        <taxon>Viridiplantae</taxon>
        <taxon>Streptophyta</taxon>
        <taxon>Embryophyta</taxon>
        <taxon>Tracheophyta</taxon>
        <taxon>Spermatophyta</taxon>
        <taxon>Magnoliopsida</taxon>
        <taxon>eudicotyledons</taxon>
        <taxon>Gunneridae</taxon>
        <taxon>Pentapetalae</taxon>
        <taxon>rosids</taxon>
        <taxon>malvids</taxon>
        <taxon>Sapindales</taxon>
        <taxon>Meliaceae</taxon>
        <taxon>Melia</taxon>
    </lineage>
</organism>
<dbReference type="EMBL" id="CM051404">
    <property type="protein sequence ID" value="KAJ4707162.1"/>
    <property type="molecule type" value="Genomic_DNA"/>
</dbReference>